<dbReference type="PANTHER" id="PTHR48079:SF6">
    <property type="entry name" value="NAD(P)-BINDING DOMAIN-CONTAINING PROTEIN-RELATED"/>
    <property type="match status" value="1"/>
</dbReference>
<dbReference type="Pfam" id="PF13460">
    <property type="entry name" value="NAD_binding_10"/>
    <property type="match status" value="1"/>
</dbReference>
<gene>
    <name evidence="2" type="ORF">GCM10007392_41890</name>
</gene>
<dbReference type="GO" id="GO:0005737">
    <property type="term" value="C:cytoplasm"/>
    <property type="evidence" value="ECO:0007669"/>
    <property type="project" value="TreeGrafter"/>
</dbReference>
<sequence>MTGTALILGITGSVGQATAWALKQHGWHLRALHRDPDSVKPTLSGLGDVDWRRGDAMSAADITAAADGCDLLLHAVNPPGYRNWRGLALPMLRNSIAAAKASSATIMLPGNVYNFGPDAWPVVKEDAPQHPISRKGQVRVEMEALLEEAAREGCRSILLRAGDFFGPGAGSSWFDNALVKPGRRLRSVTYPGRYDAGHCWAYLPDLAETFARLADRRDELPAFARFHFGGHYLAPGVEIADAIRRVAGEPQASLKAFPWWMIRALGPFNELFRELVEMRYLWDNSLKLDNSELVAFLGEEPHTPLHQALEQSLAALNCLPERSQTAA</sequence>
<dbReference type="Proteomes" id="UP000626148">
    <property type="component" value="Unassembled WGS sequence"/>
</dbReference>
<evidence type="ECO:0000313" key="2">
    <source>
        <dbReference type="EMBL" id="GGX69912.1"/>
    </source>
</evidence>
<dbReference type="PANTHER" id="PTHR48079">
    <property type="entry name" value="PROTEIN YEEZ"/>
    <property type="match status" value="1"/>
</dbReference>
<proteinExistence type="predicted"/>
<reference evidence="2" key="2">
    <citation type="submission" date="2020-09" db="EMBL/GenBank/DDBJ databases">
        <authorList>
            <person name="Sun Q."/>
            <person name="Kim S."/>
        </authorList>
    </citation>
    <scope>NUCLEOTIDE SEQUENCE</scope>
    <source>
        <strain evidence="2">KCTC 22169</strain>
    </source>
</reference>
<evidence type="ECO:0000259" key="1">
    <source>
        <dbReference type="Pfam" id="PF13460"/>
    </source>
</evidence>
<dbReference type="RefSeq" id="WP_189612436.1">
    <property type="nucleotide sequence ID" value="NZ_BMXR01000013.1"/>
</dbReference>
<accession>A0A918NIH5</accession>
<organism evidence="2 3">
    <name type="scientific">Saccharospirillum salsuginis</name>
    <dbReference type="NCBI Taxonomy" id="418750"/>
    <lineage>
        <taxon>Bacteria</taxon>
        <taxon>Pseudomonadati</taxon>
        <taxon>Pseudomonadota</taxon>
        <taxon>Gammaproteobacteria</taxon>
        <taxon>Oceanospirillales</taxon>
        <taxon>Saccharospirillaceae</taxon>
        <taxon>Saccharospirillum</taxon>
    </lineage>
</organism>
<reference evidence="2" key="1">
    <citation type="journal article" date="2014" name="Int. J. Syst. Evol. Microbiol.">
        <title>Complete genome sequence of Corynebacterium casei LMG S-19264T (=DSM 44701T), isolated from a smear-ripened cheese.</title>
        <authorList>
            <consortium name="US DOE Joint Genome Institute (JGI-PGF)"/>
            <person name="Walter F."/>
            <person name="Albersmeier A."/>
            <person name="Kalinowski J."/>
            <person name="Ruckert C."/>
        </authorList>
    </citation>
    <scope>NUCLEOTIDE SEQUENCE</scope>
    <source>
        <strain evidence="2">KCTC 22169</strain>
    </source>
</reference>
<name>A0A918NIH5_9GAMM</name>
<dbReference type="InterPro" id="IPR051783">
    <property type="entry name" value="NAD(P)-dependent_oxidoreduct"/>
</dbReference>
<protein>
    <recommendedName>
        <fullName evidence="1">NAD(P)-binding domain-containing protein</fullName>
    </recommendedName>
</protein>
<dbReference type="GO" id="GO:0004029">
    <property type="term" value="F:aldehyde dehydrogenase (NAD+) activity"/>
    <property type="evidence" value="ECO:0007669"/>
    <property type="project" value="TreeGrafter"/>
</dbReference>
<dbReference type="InterPro" id="IPR016040">
    <property type="entry name" value="NAD(P)-bd_dom"/>
</dbReference>
<comment type="caution">
    <text evidence="2">The sequence shown here is derived from an EMBL/GenBank/DDBJ whole genome shotgun (WGS) entry which is preliminary data.</text>
</comment>
<dbReference type="EMBL" id="BMXR01000013">
    <property type="protein sequence ID" value="GGX69912.1"/>
    <property type="molecule type" value="Genomic_DNA"/>
</dbReference>
<dbReference type="InterPro" id="IPR036291">
    <property type="entry name" value="NAD(P)-bd_dom_sf"/>
</dbReference>
<feature type="domain" description="NAD(P)-binding" evidence="1">
    <location>
        <begin position="9"/>
        <end position="103"/>
    </location>
</feature>
<evidence type="ECO:0000313" key="3">
    <source>
        <dbReference type="Proteomes" id="UP000626148"/>
    </source>
</evidence>
<keyword evidence="3" id="KW-1185">Reference proteome</keyword>
<dbReference type="Gene3D" id="3.40.50.720">
    <property type="entry name" value="NAD(P)-binding Rossmann-like Domain"/>
    <property type="match status" value="1"/>
</dbReference>
<dbReference type="AlphaFoldDB" id="A0A918NIH5"/>
<dbReference type="SUPFAM" id="SSF51735">
    <property type="entry name" value="NAD(P)-binding Rossmann-fold domains"/>
    <property type="match status" value="1"/>
</dbReference>